<dbReference type="RefSeq" id="WP_048432272.1">
    <property type="nucleotide sequence ID" value="NZ_LWHQ01000011.1"/>
</dbReference>
<evidence type="ECO:0000313" key="3">
    <source>
        <dbReference type="Proteomes" id="UP000078316"/>
    </source>
</evidence>
<dbReference type="Proteomes" id="UP000078316">
    <property type="component" value="Unassembled WGS sequence"/>
</dbReference>
<name>A0A179SHF8_9HYPH</name>
<feature type="compositionally biased region" description="Low complexity" evidence="1">
    <location>
        <begin position="143"/>
        <end position="152"/>
    </location>
</feature>
<dbReference type="AlphaFoldDB" id="A0A179SHF8"/>
<gene>
    <name evidence="2" type="ORF">A5481_06295</name>
</gene>
<organism evidence="2 3">
    <name type="scientific">Methylobacterium platani</name>
    <dbReference type="NCBI Taxonomy" id="427683"/>
    <lineage>
        <taxon>Bacteria</taxon>
        <taxon>Pseudomonadati</taxon>
        <taxon>Pseudomonadota</taxon>
        <taxon>Alphaproteobacteria</taxon>
        <taxon>Hyphomicrobiales</taxon>
        <taxon>Methylobacteriaceae</taxon>
        <taxon>Methylobacterium</taxon>
    </lineage>
</organism>
<dbReference type="EMBL" id="LWHQ01000011">
    <property type="protein sequence ID" value="OAS26321.1"/>
    <property type="molecule type" value="Genomic_DNA"/>
</dbReference>
<accession>A0A179SHF8</accession>
<evidence type="ECO:0000313" key="2">
    <source>
        <dbReference type="EMBL" id="OAS26321.1"/>
    </source>
</evidence>
<comment type="caution">
    <text evidence="2">The sequence shown here is derived from an EMBL/GenBank/DDBJ whole genome shotgun (WGS) entry which is preliminary data.</text>
</comment>
<feature type="compositionally biased region" description="Basic and acidic residues" evidence="1">
    <location>
        <begin position="192"/>
        <end position="230"/>
    </location>
</feature>
<feature type="region of interest" description="Disordered" evidence="1">
    <location>
        <begin position="121"/>
        <end position="273"/>
    </location>
</feature>
<protein>
    <submittedName>
        <fullName evidence="2">Uncharacterized protein</fullName>
    </submittedName>
</protein>
<dbReference type="OrthoDB" id="575816at356"/>
<evidence type="ECO:0000256" key="1">
    <source>
        <dbReference type="SAM" id="MobiDB-lite"/>
    </source>
</evidence>
<dbReference type="STRING" id="427683.A5481_06295"/>
<proteinExistence type="predicted"/>
<reference evidence="2 3" key="1">
    <citation type="submission" date="2016-04" db="EMBL/GenBank/DDBJ databases">
        <authorList>
            <person name="Evans L.H."/>
            <person name="Alamgir A."/>
            <person name="Owens N."/>
            <person name="Weber N.D."/>
            <person name="Virtaneva K."/>
            <person name="Barbian K."/>
            <person name="Babar A."/>
            <person name="Rosenke K."/>
        </authorList>
    </citation>
    <scope>NUCLEOTIDE SEQUENCE [LARGE SCALE GENOMIC DNA]</scope>
    <source>
        <strain evidence="2 3">PMB02</strain>
    </source>
</reference>
<sequence length="273" mass="29240">MGADTNPTAAEEIRLGVANSCLKLPKDATERRELVQALFDKADRQKNDIANAKSEAGLQSHENRLQNVFGVARATQRILKVLGPLKPGDRAAVLTQTGLLSQDMGWCDKDLVMMAEEAEAVAGQGQDDQGSMFDKTTAGARMGGEPTPVEPGSTPPEPGPTPGLSVEEYTRRFQEAHDAWKAKGGRGRRPKALVDAEKDLEEAKRAAEKPTHEQMREANAEGDAHIRKQVAESGGSPVPDTAHRGDEDEDIDDEIPGRGPLAGATGQGTYTIN</sequence>
<feature type="compositionally biased region" description="Basic and acidic residues" evidence="1">
    <location>
        <begin position="168"/>
        <end position="181"/>
    </location>
</feature>